<evidence type="ECO:0000259" key="3">
    <source>
        <dbReference type="Pfam" id="PF02517"/>
    </source>
</evidence>
<keyword evidence="2" id="KW-1133">Transmembrane helix</keyword>
<reference evidence="5" key="1">
    <citation type="submission" date="2017-11" db="EMBL/GenBank/DDBJ databases">
        <title>Phenotypic and genomic properties of facultatively anaerobic sulfur-reducing natronoarchaea from hypersaline soda lakes.</title>
        <authorList>
            <person name="Sorokin D.Y."/>
            <person name="Kublanov I.V."/>
            <person name="Roman P."/>
            <person name="Sinninghe Damste J.S."/>
            <person name="Golyshin P.N."/>
            <person name="Rojo D."/>
            <person name="Ciordia S."/>
            <person name="Mena M.D.C."/>
            <person name="Ferrer M."/>
            <person name="Messina E."/>
            <person name="Smedile F."/>
            <person name="La Spada G."/>
            <person name="La Cono V."/>
            <person name="Yakimov M.M."/>
        </authorList>
    </citation>
    <scope>NUCLEOTIDE SEQUENCE [LARGE SCALE GENOMIC DNA]</scope>
    <source>
        <strain evidence="5">AArc-Sl</strain>
    </source>
</reference>
<dbReference type="GO" id="GO:0004175">
    <property type="term" value="F:endopeptidase activity"/>
    <property type="evidence" value="ECO:0007669"/>
    <property type="project" value="UniProtKB-ARBA"/>
</dbReference>
<evidence type="ECO:0000313" key="5">
    <source>
        <dbReference type="Proteomes" id="UP000263012"/>
    </source>
</evidence>
<dbReference type="GO" id="GO:0006508">
    <property type="term" value="P:proteolysis"/>
    <property type="evidence" value="ECO:0007669"/>
    <property type="project" value="UniProtKB-KW"/>
</dbReference>
<dbReference type="GO" id="GO:0080120">
    <property type="term" value="P:CAAX-box protein maturation"/>
    <property type="evidence" value="ECO:0007669"/>
    <property type="project" value="UniProtKB-ARBA"/>
</dbReference>
<name>A0A343TIA4_9EURY</name>
<keyword evidence="2" id="KW-0812">Transmembrane</keyword>
<dbReference type="KEGG" id="hdf:AArcSl_1193"/>
<keyword evidence="4" id="KW-0378">Hydrolase</keyword>
<dbReference type="OrthoDB" id="214851at2157"/>
<keyword evidence="5" id="KW-1185">Reference proteome</keyword>
<dbReference type="RefSeq" id="WP_119816411.1">
    <property type="nucleotide sequence ID" value="NZ_CP025066.1"/>
</dbReference>
<keyword evidence="2" id="KW-0472">Membrane</keyword>
<sequence length="300" mass="31666">MPDWTTFTAFAAVTAVLVLVLARASQSMLVRTEESDRSNGLDDREFDEREVDEREVDEREVDEREIDDHEQPEGDGGTVASGGRSVPSTGPELTTTALLANVAVSQGAFLLLIALAAWLLGIPAWAFGVSEATVGVDFVALGVVAGVVLYVGNEAAAAIGKRHGFTGSEELRRRLAPDTVSGWVALLFVVLPLIAVFEELLFRGALIGVAAAGFDVSPWLLAVVSSIAFGFGHGAQGRLGIVVTGVLGFLLAVLFIVSGSLLLVIVAHYVINALEFLVHEALGWEPFGGEPRSGTRSKAN</sequence>
<dbReference type="Proteomes" id="UP000263012">
    <property type="component" value="Chromosome"/>
</dbReference>
<organism evidence="4 5">
    <name type="scientific">Halalkaliarchaeum desulfuricum</name>
    <dbReference type="NCBI Taxonomy" id="2055893"/>
    <lineage>
        <taxon>Archaea</taxon>
        <taxon>Methanobacteriati</taxon>
        <taxon>Methanobacteriota</taxon>
        <taxon>Stenosarchaea group</taxon>
        <taxon>Halobacteria</taxon>
        <taxon>Halobacteriales</taxon>
        <taxon>Haloferacaceae</taxon>
        <taxon>Halalkaliarchaeum</taxon>
    </lineage>
</organism>
<dbReference type="PANTHER" id="PTHR36435:SF1">
    <property type="entry name" value="CAAX AMINO TERMINAL PROTEASE FAMILY PROTEIN"/>
    <property type="match status" value="1"/>
</dbReference>
<feature type="region of interest" description="Disordered" evidence="1">
    <location>
        <begin position="28"/>
        <end position="88"/>
    </location>
</feature>
<feature type="transmembrane region" description="Helical" evidence="2">
    <location>
        <begin position="6"/>
        <end position="24"/>
    </location>
</feature>
<feature type="domain" description="CAAX prenyl protease 2/Lysostaphin resistance protein A-like" evidence="3">
    <location>
        <begin position="183"/>
        <end position="274"/>
    </location>
</feature>
<dbReference type="Pfam" id="PF02517">
    <property type="entry name" value="Rce1-like"/>
    <property type="match status" value="1"/>
</dbReference>
<feature type="transmembrane region" description="Helical" evidence="2">
    <location>
        <begin position="203"/>
        <end position="229"/>
    </location>
</feature>
<feature type="compositionally biased region" description="Acidic residues" evidence="1">
    <location>
        <begin position="48"/>
        <end position="65"/>
    </location>
</feature>
<feature type="transmembrane region" description="Helical" evidence="2">
    <location>
        <begin position="138"/>
        <end position="159"/>
    </location>
</feature>
<protein>
    <submittedName>
        <fullName evidence="4">Putative metal-dependent membrane protease</fullName>
    </submittedName>
</protein>
<dbReference type="EMBL" id="CP025066">
    <property type="protein sequence ID" value="AUX08826.1"/>
    <property type="molecule type" value="Genomic_DNA"/>
</dbReference>
<dbReference type="PANTHER" id="PTHR36435">
    <property type="entry name" value="SLR1288 PROTEIN"/>
    <property type="match status" value="1"/>
</dbReference>
<evidence type="ECO:0000256" key="1">
    <source>
        <dbReference type="SAM" id="MobiDB-lite"/>
    </source>
</evidence>
<dbReference type="AlphaFoldDB" id="A0A343TIA4"/>
<feature type="transmembrane region" description="Helical" evidence="2">
    <location>
        <begin position="180"/>
        <end position="197"/>
    </location>
</feature>
<evidence type="ECO:0000313" key="4">
    <source>
        <dbReference type="EMBL" id="AUX08826.1"/>
    </source>
</evidence>
<proteinExistence type="predicted"/>
<keyword evidence="4" id="KW-0645">Protease</keyword>
<dbReference type="GeneID" id="37877538"/>
<feature type="transmembrane region" description="Helical" evidence="2">
    <location>
        <begin position="241"/>
        <end position="271"/>
    </location>
</feature>
<gene>
    <name evidence="4" type="ORF">AArcSl_1193</name>
</gene>
<dbReference type="InterPro" id="IPR003675">
    <property type="entry name" value="Rce1/LyrA-like_dom"/>
</dbReference>
<accession>A0A343TIA4</accession>
<dbReference type="InterPro" id="IPR052710">
    <property type="entry name" value="CAAX_protease"/>
</dbReference>
<feature type="compositionally biased region" description="Basic and acidic residues" evidence="1">
    <location>
        <begin position="31"/>
        <end position="47"/>
    </location>
</feature>
<feature type="transmembrane region" description="Helical" evidence="2">
    <location>
        <begin position="108"/>
        <end position="126"/>
    </location>
</feature>
<evidence type="ECO:0000256" key="2">
    <source>
        <dbReference type="SAM" id="Phobius"/>
    </source>
</evidence>